<evidence type="ECO:0000313" key="5">
    <source>
        <dbReference type="Proteomes" id="UP000191039"/>
    </source>
</evidence>
<evidence type="ECO:0000256" key="1">
    <source>
        <dbReference type="ARBA" id="ARBA00022676"/>
    </source>
</evidence>
<dbReference type="SUPFAM" id="SSF53756">
    <property type="entry name" value="UDP-Glycosyltransferase/glycogen phosphorylase"/>
    <property type="match status" value="1"/>
</dbReference>
<organism evidence="4 5">
    <name type="scientific">Mycolicibacterium diernhoferi</name>
    <dbReference type="NCBI Taxonomy" id="1801"/>
    <lineage>
        <taxon>Bacteria</taxon>
        <taxon>Bacillati</taxon>
        <taxon>Actinomycetota</taxon>
        <taxon>Actinomycetes</taxon>
        <taxon>Mycobacteriales</taxon>
        <taxon>Mycobacteriaceae</taxon>
        <taxon>Mycolicibacterium</taxon>
    </lineage>
</organism>
<evidence type="ECO:0000313" key="4">
    <source>
        <dbReference type="EMBL" id="OPE45994.1"/>
    </source>
</evidence>
<dbReference type="Proteomes" id="UP000191039">
    <property type="component" value="Unassembled WGS sequence"/>
</dbReference>
<gene>
    <name evidence="4" type="ORF">BV510_27095</name>
</gene>
<keyword evidence="2" id="KW-0808">Transferase</keyword>
<proteinExistence type="predicted"/>
<dbReference type="AlphaFoldDB" id="A0A1T3VV63"/>
<keyword evidence="1" id="KW-0328">Glycosyltransferase</keyword>
<evidence type="ECO:0000256" key="2">
    <source>
        <dbReference type="ARBA" id="ARBA00022679"/>
    </source>
</evidence>
<feature type="domain" description="Glycosyltransferase subfamily 4-like N-terminal" evidence="3">
    <location>
        <begin position="14"/>
        <end position="157"/>
    </location>
</feature>
<sequence length="162" mass="17323">MAPIVFVNRAGRFSGAEVVLLKLVQAACARGENVRVVCPNGPLADRLPRSVEHFEIDELDLGGSSGPARLRAAGTLVRRWVRAAVVIRRAADTAGPIIVNSLLALPAVRLARLPQRASWLVHDTVHEAKQRAMIRIGKPAIRRAFAVSPPTAAPVRALGLAV</sequence>
<evidence type="ECO:0000259" key="3">
    <source>
        <dbReference type="Pfam" id="PF13579"/>
    </source>
</evidence>
<protein>
    <recommendedName>
        <fullName evidence="3">Glycosyltransferase subfamily 4-like N-terminal domain-containing protein</fullName>
    </recommendedName>
</protein>
<accession>A0A1T3VV63</accession>
<dbReference type="InterPro" id="IPR028098">
    <property type="entry name" value="Glyco_trans_4-like_N"/>
</dbReference>
<dbReference type="GO" id="GO:0016757">
    <property type="term" value="F:glycosyltransferase activity"/>
    <property type="evidence" value="ECO:0007669"/>
    <property type="project" value="UniProtKB-KW"/>
</dbReference>
<name>A0A1T3VV63_9MYCO</name>
<feature type="non-terminal residue" evidence="4">
    <location>
        <position position="162"/>
    </location>
</feature>
<dbReference type="Pfam" id="PF13579">
    <property type="entry name" value="Glyco_trans_4_4"/>
    <property type="match status" value="1"/>
</dbReference>
<comment type="caution">
    <text evidence="4">The sequence shown here is derived from an EMBL/GenBank/DDBJ whole genome shotgun (WGS) entry which is preliminary data.</text>
</comment>
<dbReference type="EMBL" id="MIJD01000446">
    <property type="protein sequence ID" value="OPE45994.1"/>
    <property type="molecule type" value="Genomic_DNA"/>
</dbReference>
<reference evidence="4 5" key="1">
    <citation type="submission" date="2016-09" db="EMBL/GenBank/DDBJ databases">
        <title>genome sequences of unsequenced Mycobacteria.</title>
        <authorList>
            <person name="Greninger A.L."/>
            <person name="Jerome K.R."/>
            <person name="Mcnair B."/>
            <person name="Wallis C."/>
            <person name="Fang F."/>
        </authorList>
    </citation>
    <scope>NUCLEOTIDE SEQUENCE [LARGE SCALE GENOMIC DNA]</scope>
    <source>
        <strain evidence="4 5">BM1</strain>
    </source>
</reference>